<name>A0AAN9PL86_CLITE</name>
<gene>
    <name evidence="1" type="ORF">RJT34_13218</name>
</gene>
<comment type="caution">
    <text evidence="1">The sequence shown here is derived from an EMBL/GenBank/DDBJ whole genome shotgun (WGS) entry which is preliminary data.</text>
</comment>
<organism evidence="1 2">
    <name type="scientific">Clitoria ternatea</name>
    <name type="common">Butterfly pea</name>
    <dbReference type="NCBI Taxonomy" id="43366"/>
    <lineage>
        <taxon>Eukaryota</taxon>
        <taxon>Viridiplantae</taxon>
        <taxon>Streptophyta</taxon>
        <taxon>Embryophyta</taxon>
        <taxon>Tracheophyta</taxon>
        <taxon>Spermatophyta</taxon>
        <taxon>Magnoliopsida</taxon>
        <taxon>eudicotyledons</taxon>
        <taxon>Gunneridae</taxon>
        <taxon>Pentapetalae</taxon>
        <taxon>rosids</taxon>
        <taxon>fabids</taxon>
        <taxon>Fabales</taxon>
        <taxon>Fabaceae</taxon>
        <taxon>Papilionoideae</taxon>
        <taxon>50 kb inversion clade</taxon>
        <taxon>NPAAA clade</taxon>
        <taxon>indigoferoid/millettioid clade</taxon>
        <taxon>Phaseoleae</taxon>
        <taxon>Clitoria</taxon>
    </lineage>
</organism>
<proteinExistence type="predicted"/>
<accession>A0AAN9PL86</accession>
<sequence>MKGIPRTVVITSKLEDLVIFLEFSILIRNSTEQVLSALHANSGVLTPLHGRSNETHRFSFKLENISRTEIITIELQATSLLGRTGTPVSSVAPITFLNDSMQPSVVLRTSSLSEITGFNINIIAEFTKPVFGFGASAVEKERDIESNFMKS</sequence>
<evidence type="ECO:0000313" key="2">
    <source>
        <dbReference type="Proteomes" id="UP001359559"/>
    </source>
</evidence>
<evidence type="ECO:0000313" key="1">
    <source>
        <dbReference type="EMBL" id="KAK7302331.1"/>
    </source>
</evidence>
<dbReference type="Proteomes" id="UP001359559">
    <property type="component" value="Unassembled WGS sequence"/>
</dbReference>
<reference evidence="1 2" key="1">
    <citation type="submission" date="2024-01" db="EMBL/GenBank/DDBJ databases">
        <title>The genomes of 5 underutilized Papilionoideae crops provide insights into root nodulation and disease resistance.</title>
        <authorList>
            <person name="Yuan L."/>
        </authorList>
    </citation>
    <scope>NUCLEOTIDE SEQUENCE [LARGE SCALE GENOMIC DNA]</scope>
    <source>
        <strain evidence="1">LY-2023</strain>
        <tissue evidence="1">Leaf</tissue>
    </source>
</reference>
<dbReference type="EMBL" id="JAYKXN010000003">
    <property type="protein sequence ID" value="KAK7302331.1"/>
    <property type="molecule type" value="Genomic_DNA"/>
</dbReference>
<dbReference type="PANTHER" id="PTHR34677:SF3">
    <property type="entry name" value="BACTERIAL IG-LIKE DOMAIN-CONTAINING PROTEIN"/>
    <property type="match status" value="1"/>
</dbReference>
<dbReference type="AlphaFoldDB" id="A0AAN9PL86"/>
<dbReference type="PANTHER" id="PTHR34677">
    <property type="match status" value="1"/>
</dbReference>
<keyword evidence="2" id="KW-1185">Reference proteome</keyword>
<protein>
    <submittedName>
        <fullName evidence="1">Uncharacterized protein</fullName>
    </submittedName>
</protein>